<feature type="compositionally biased region" description="Polar residues" evidence="1">
    <location>
        <begin position="93"/>
        <end position="107"/>
    </location>
</feature>
<reference evidence="2 3" key="1">
    <citation type="journal article" date="2019" name="Int. J. Syst. Evol. Microbiol.">
        <title>The Global Catalogue of Microorganisms (GCM) 10K type strain sequencing project: providing services to taxonomists for standard genome sequencing and annotation.</title>
        <authorList>
            <consortium name="The Broad Institute Genomics Platform"/>
            <consortium name="The Broad Institute Genome Sequencing Center for Infectious Disease"/>
            <person name="Wu L."/>
            <person name="Ma J."/>
        </authorList>
    </citation>
    <scope>NUCLEOTIDE SEQUENCE [LARGE SCALE GENOMIC DNA]</scope>
    <source>
        <strain evidence="2 3">JCM 4524</strain>
    </source>
</reference>
<keyword evidence="3" id="KW-1185">Reference proteome</keyword>
<feature type="region of interest" description="Disordered" evidence="1">
    <location>
        <begin position="1"/>
        <end position="24"/>
    </location>
</feature>
<protein>
    <submittedName>
        <fullName evidence="2">Uncharacterized protein</fullName>
    </submittedName>
</protein>
<dbReference type="EMBL" id="BAAASJ010000019">
    <property type="protein sequence ID" value="GAA2626799.1"/>
    <property type="molecule type" value="Genomic_DNA"/>
</dbReference>
<gene>
    <name evidence="2" type="ORF">GCM10010307_14990</name>
</gene>
<accession>A0ABN3QI13</accession>
<dbReference type="Proteomes" id="UP001500151">
    <property type="component" value="Unassembled WGS sequence"/>
</dbReference>
<proteinExistence type="predicted"/>
<comment type="caution">
    <text evidence="2">The sequence shown here is derived from an EMBL/GenBank/DDBJ whole genome shotgun (WGS) entry which is preliminary data.</text>
</comment>
<organism evidence="2 3">
    <name type="scientific">Streptomyces vastus</name>
    <dbReference type="NCBI Taxonomy" id="285451"/>
    <lineage>
        <taxon>Bacteria</taxon>
        <taxon>Bacillati</taxon>
        <taxon>Actinomycetota</taxon>
        <taxon>Actinomycetes</taxon>
        <taxon>Kitasatosporales</taxon>
        <taxon>Streptomycetaceae</taxon>
        <taxon>Streptomyces</taxon>
    </lineage>
</organism>
<evidence type="ECO:0000256" key="1">
    <source>
        <dbReference type="SAM" id="MobiDB-lite"/>
    </source>
</evidence>
<feature type="region of interest" description="Disordered" evidence="1">
    <location>
        <begin position="93"/>
        <end position="114"/>
    </location>
</feature>
<sequence length="114" mass="12607">MDGFDHLVVGDGRPATTPDPDGHLARRALPETLTVQRIRPLRPDDHIAWYKTLKYDAVVIECRDGDRTVLIATGRRDALLTLGALVTTPATTQIAPDTRHTTNPQTQDVRKTCP</sequence>
<name>A0ABN3QI13_9ACTN</name>
<evidence type="ECO:0000313" key="2">
    <source>
        <dbReference type="EMBL" id="GAA2626799.1"/>
    </source>
</evidence>
<evidence type="ECO:0000313" key="3">
    <source>
        <dbReference type="Proteomes" id="UP001500151"/>
    </source>
</evidence>